<dbReference type="Proteomes" id="UP000297229">
    <property type="component" value="Unassembled WGS sequence"/>
</dbReference>
<feature type="transmembrane region" description="Helical" evidence="7">
    <location>
        <begin position="247"/>
        <end position="269"/>
    </location>
</feature>
<feature type="transmembrane region" description="Helical" evidence="7">
    <location>
        <begin position="181"/>
        <end position="201"/>
    </location>
</feature>
<feature type="transmembrane region" description="Helical" evidence="7">
    <location>
        <begin position="20"/>
        <end position="41"/>
    </location>
</feature>
<comment type="caution">
    <text evidence="9">The sequence shown here is derived from an EMBL/GenBank/DDBJ whole genome shotgun (WGS) entry which is preliminary data.</text>
</comment>
<reference evidence="9 10" key="1">
    <citation type="submission" date="2017-12" db="EMBL/GenBank/DDBJ databases">
        <title>Comparative genomics of Botrytis spp.</title>
        <authorList>
            <person name="Valero-Jimenez C.A."/>
            <person name="Tapia P."/>
            <person name="Veloso J."/>
            <person name="Silva-Moreno E."/>
            <person name="Staats M."/>
            <person name="Valdes J.H."/>
            <person name="Van Kan J.A.L."/>
        </authorList>
    </citation>
    <scope>NUCLEOTIDE SEQUENCE [LARGE SCALE GENOMIC DNA]</scope>
    <source>
        <strain evidence="9 10">Be9601</strain>
    </source>
</reference>
<feature type="transmembrane region" description="Helical" evidence="7">
    <location>
        <begin position="97"/>
        <end position="118"/>
    </location>
</feature>
<feature type="transmembrane region" description="Helical" evidence="7">
    <location>
        <begin position="53"/>
        <end position="77"/>
    </location>
</feature>
<gene>
    <name evidence="9" type="ORF">BELL_0368g00010</name>
</gene>
<evidence type="ECO:0000259" key="8">
    <source>
        <dbReference type="Pfam" id="PF20684"/>
    </source>
</evidence>
<dbReference type="PANTHER" id="PTHR33048:SF47">
    <property type="entry name" value="INTEGRAL MEMBRANE PROTEIN-RELATED"/>
    <property type="match status" value="1"/>
</dbReference>
<dbReference type="EMBL" id="PQXM01000366">
    <property type="protein sequence ID" value="TGO73348.1"/>
    <property type="molecule type" value="Genomic_DNA"/>
</dbReference>
<dbReference type="PANTHER" id="PTHR33048">
    <property type="entry name" value="PTH11-LIKE INTEGRAL MEMBRANE PROTEIN (AFU_ORTHOLOGUE AFUA_5G11245)"/>
    <property type="match status" value="1"/>
</dbReference>
<evidence type="ECO:0000256" key="5">
    <source>
        <dbReference type="ARBA" id="ARBA00038359"/>
    </source>
</evidence>
<evidence type="ECO:0000256" key="4">
    <source>
        <dbReference type="ARBA" id="ARBA00023136"/>
    </source>
</evidence>
<evidence type="ECO:0000313" key="10">
    <source>
        <dbReference type="Proteomes" id="UP000297229"/>
    </source>
</evidence>
<name>A0A4Z1JIF2_9HELO</name>
<comment type="subcellular location">
    <subcellularLocation>
        <location evidence="1">Membrane</location>
        <topology evidence="1">Multi-pass membrane protein</topology>
    </subcellularLocation>
</comment>
<proteinExistence type="inferred from homology"/>
<feature type="region of interest" description="Disordered" evidence="6">
    <location>
        <begin position="301"/>
        <end position="320"/>
    </location>
</feature>
<sequence length="337" mass="37619">MSSPVYPKPADGDQDRGGAVIAVYWSIAAVAMLVVGLRFYSRRLVRAIGADDWLMLISLIFQVTLSCFCTYEATIGGFKHLYYLSPSQLTETIKWNYILQCWGISAFTPSKLSVGLLLIRILHPIRGWKFWTIVTIMTLMTIINTLDSILTYAQCNPPKALWEPTVKAHCWNPTVQANFSIFQASFNVFTDTVFALLPATIIWGLQMPKKNKLILCLLLGPGLFAAVAGIVKITYLYSLNAHSDITWVTYNLVMWSGAENFVVLVCGSVPPLKTLYDRYFTTPTGYNFSSTASSGKYYKTGKSSNTKVSQPTDSGSEHELTQIENTGQIEQGIPREW</sequence>
<comment type="similarity">
    <text evidence="5">Belongs to the SAT4 family.</text>
</comment>
<keyword evidence="2 7" id="KW-0812">Transmembrane</keyword>
<dbReference type="InterPro" id="IPR052337">
    <property type="entry name" value="SAT4-like"/>
</dbReference>
<feature type="domain" description="Rhodopsin" evidence="8">
    <location>
        <begin position="37"/>
        <end position="277"/>
    </location>
</feature>
<feature type="compositionally biased region" description="Polar residues" evidence="6">
    <location>
        <begin position="305"/>
        <end position="314"/>
    </location>
</feature>
<evidence type="ECO:0000256" key="7">
    <source>
        <dbReference type="SAM" id="Phobius"/>
    </source>
</evidence>
<accession>A0A4Z1JIF2</accession>
<keyword evidence="4 7" id="KW-0472">Membrane</keyword>
<keyword evidence="3 7" id="KW-1133">Transmembrane helix</keyword>
<organism evidence="9 10">
    <name type="scientific">Botrytis elliptica</name>
    <dbReference type="NCBI Taxonomy" id="278938"/>
    <lineage>
        <taxon>Eukaryota</taxon>
        <taxon>Fungi</taxon>
        <taxon>Dikarya</taxon>
        <taxon>Ascomycota</taxon>
        <taxon>Pezizomycotina</taxon>
        <taxon>Leotiomycetes</taxon>
        <taxon>Helotiales</taxon>
        <taxon>Sclerotiniaceae</taxon>
        <taxon>Botrytis</taxon>
    </lineage>
</organism>
<dbReference type="Pfam" id="PF20684">
    <property type="entry name" value="Fung_rhodopsin"/>
    <property type="match status" value="1"/>
</dbReference>
<feature type="transmembrane region" description="Helical" evidence="7">
    <location>
        <begin position="130"/>
        <end position="153"/>
    </location>
</feature>
<keyword evidence="10" id="KW-1185">Reference proteome</keyword>
<evidence type="ECO:0000256" key="1">
    <source>
        <dbReference type="ARBA" id="ARBA00004141"/>
    </source>
</evidence>
<dbReference type="AlphaFoldDB" id="A0A4Z1JIF2"/>
<evidence type="ECO:0000256" key="2">
    <source>
        <dbReference type="ARBA" id="ARBA00022692"/>
    </source>
</evidence>
<dbReference type="GO" id="GO:0016020">
    <property type="term" value="C:membrane"/>
    <property type="evidence" value="ECO:0007669"/>
    <property type="project" value="UniProtKB-SubCell"/>
</dbReference>
<dbReference type="InterPro" id="IPR049326">
    <property type="entry name" value="Rhodopsin_dom_fungi"/>
</dbReference>
<evidence type="ECO:0000313" key="9">
    <source>
        <dbReference type="EMBL" id="TGO73348.1"/>
    </source>
</evidence>
<evidence type="ECO:0000256" key="3">
    <source>
        <dbReference type="ARBA" id="ARBA00022989"/>
    </source>
</evidence>
<dbReference type="STRING" id="278938.A0A4Z1JIF2"/>
<feature type="transmembrane region" description="Helical" evidence="7">
    <location>
        <begin position="213"/>
        <end position="235"/>
    </location>
</feature>
<evidence type="ECO:0000256" key="6">
    <source>
        <dbReference type="SAM" id="MobiDB-lite"/>
    </source>
</evidence>
<protein>
    <recommendedName>
        <fullName evidence="8">Rhodopsin domain-containing protein</fullName>
    </recommendedName>
</protein>